<protein>
    <submittedName>
        <fullName evidence="1">Uncharacterized protein</fullName>
    </submittedName>
</protein>
<proteinExistence type="predicted"/>
<dbReference type="EMBL" id="JAOBTT010000002">
    <property type="protein sequence ID" value="MDZ7280086.1"/>
    <property type="molecule type" value="Genomic_DNA"/>
</dbReference>
<sequence>MNRSKFEKLTDIMIGEAVVGLLAQEGRVDTKNLSASLSAMGHRESDPDRLEALRIALDEVQHAASVTPISSLTKKY</sequence>
<gene>
    <name evidence="1" type="ORF">N4G40_17685</name>
</gene>
<reference evidence="2" key="1">
    <citation type="submission" date="2023-07" db="EMBL/GenBank/DDBJ databases">
        <title>Structural and functional analysis of rice phyllospheric bacteria for their antimicrobial properties and defense elicitation against blast disease.</title>
        <authorList>
            <person name="Sahu K.P."/>
            <person name="Asharani P."/>
            <person name="Kumar M."/>
            <person name="Reddy B."/>
            <person name="Kumar A."/>
        </authorList>
    </citation>
    <scope>NUCLEOTIDE SEQUENCE [LARGE SCALE GENOMIC DNA]</scope>
    <source>
        <strain evidence="2">OsEp_Plm_30P10</strain>
    </source>
</reference>
<keyword evidence="2" id="KW-1185">Reference proteome</keyword>
<dbReference type="RefSeq" id="WP_322543979.1">
    <property type="nucleotide sequence ID" value="NZ_JAOBTT010000002.1"/>
</dbReference>
<dbReference type="Proteomes" id="UP001288620">
    <property type="component" value="Unassembled WGS sequence"/>
</dbReference>
<name>A0ABU5LK43_9GAMM</name>
<evidence type="ECO:0000313" key="1">
    <source>
        <dbReference type="EMBL" id="MDZ7280086.1"/>
    </source>
</evidence>
<comment type="caution">
    <text evidence="1">The sequence shown here is derived from an EMBL/GenBank/DDBJ whole genome shotgun (WGS) entry which is preliminary data.</text>
</comment>
<accession>A0ABU5LK43</accession>
<evidence type="ECO:0000313" key="2">
    <source>
        <dbReference type="Proteomes" id="UP001288620"/>
    </source>
</evidence>
<organism evidence="1 2">
    <name type="scientific">Pantoea eucrina</name>
    <dbReference type="NCBI Taxonomy" id="472693"/>
    <lineage>
        <taxon>Bacteria</taxon>
        <taxon>Pseudomonadati</taxon>
        <taxon>Pseudomonadota</taxon>
        <taxon>Gammaproteobacteria</taxon>
        <taxon>Enterobacterales</taxon>
        <taxon>Erwiniaceae</taxon>
        <taxon>Pantoea</taxon>
    </lineage>
</organism>